<dbReference type="Proteomes" id="UP001054837">
    <property type="component" value="Unassembled WGS sequence"/>
</dbReference>
<name>A0AAV4M7X4_9ARAC</name>
<accession>A0AAV4M7X4</accession>
<evidence type="ECO:0000313" key="2">
    <source>
        <dbReference type="Proteomes" id="UP001054837"/>
    </source>
</evidence>
<comment type="caution">
    <text evidence="1">The sequence shown here is derived from an EMBL/GenBank/DDBJ whole genome shotgun (WGS) entry which is preliminary data.</text>
</comment>
<reference evidence="1 2" key="1">
    <citation type="submission" date="2021-06" db="EMBL/GenBank/DDBJ databases">
        <title>Caerostris darwini draft genome.</title>
        <authorList>
            <person name="Kono N."/>
            <person name="Arakawa K."/>
        </authorList>
    </citation>
    <scope>NUCLEOTIDE SEQUENCE [LARGE SCALE GENOMIC DNA]</scope>
</reference>
<proteinExistence type="predicted"/>
<evidence type="ECO:0000313" key="1">
    <source>
        <dbReference type="EMBL" id="GIX68557.1"/>
    </source>
</evidence>
<dbReference type="EMBL" id="BPLQ01000182">
    <property type="protein sequence ID" value="GIX68557.1"/>
    <property type="molecule type" value="Genomic_DNA"/>
</dbReference>
<dbReference type="AlphaFoldDB" id="A0AAV4M7X4"/>
<protein>
    <submittedName>
        <fullName evidence="1">Uncharacterized protein</fullName>
    </submittedName>
</protein>
<keyword evidence="2" id="KW-1185">Reference proteome</keyword>
<organism evidence="1 2">
    <name type="scientific">Caerostris darwini</name>
    <dbReference type="NCBI Taxonomy" id="1538125"/>
    <lineage>
        <taxon>Eukaryota</taxon>
        <taxon>Metazoa</taxon>
        <taxon>Ecdysozoa</taxon>
        <taxon>Arthropoda</taxon>
        <taxon>Chelicerata</taxon>
        <taxon>Arachnida</taxon>
        <taxon>Araneae</taxon>
        <taxon>Araneomorphae</taxon>
        <taxon>Entelegynae</taxon>
        <taxon>Araneoidea</taxon>
        <taxon>Araneidae</taxon>
        <taxon>Caerostris</taxon>
    </lineage>
</organism>
<gene>
    <name evidence="1" type="ORF">CDAR_515321</name>
</gene>
<sequence>METCDKFTSTDDLKDYFLNAKDSALTNVNEAMDNLNEYGVQNTNPVIPEKNLISYAINDLQLPSKTISSIALSITKYAEIYNVDSVEDDTPRKKRFKMYPKRCEFVKNILSKWQKFKRQTRVKYKNLQ</sequence>